<evidence type="ECO:0000313" key="1">
    <source>
        <dbReference type="EMBL" id="AMS02651.1"/>
    </source>
</evidence>
<accession>A0A142K968</accession>
<proteinExistence type="predicted"/>
<gene>
    <name evidence="1" type="primary">107</name>
    <name evidence="1" type="ORF">SEA_YVONNETASTIC_107</name>
</gene>
<dbReference type="Proteomes" id="UP000201371">
    <property type="component" value="Segment"/>
</dbReference>
<protein>
    <submittedName>
        <fullName evidence="1">Uncharacterized protein</fullName>
    </submittedName>
</protein>
<reference evidence="2" key="1">
    <citation type="submission" date="2016-03" db="EMBL/GenBank/DDBJ databases">
        <authorList>
            <person name="Ploux O."/>
        </authorList>
    </citation>
    <scope>NUCLEOTIDE SEQUENCE [LARGE SCALE GENOMIC DNA]</scope>
</reference>
<dbReference type="GeneID" id="29125069"/>
<organism evidence="1 2">
    <name type="scientific">Gordonia phage Yvonnetastic</name>
    <dbReference type="NCBI Taxonomy" id="1821566"/>
    <lineage>
        <taxon>Viruses</taxon>
        <taxon>Duplodnaviria</taxon>
        <taxon>Heunggongvirae</taxon>
        <taxon>Uroviricota</taxon>
        <taxon>Caudoviricetes</taxon>
        <taxon>Yvonnevirus</taxon>
        <taxon>Yvonnevirus yvonnetastic</taxon>
        <taxon>Gordonia virus Yvonnetastic</taxon>
    </lineage>
</organism>
<name>A0A142K968_9CAUD</name>
<keyword evidence="2" id="KW-1185">Reference proteome</keyword>
<dbReference type="EMBL" id="KU963248">
    <property type="protein sequence ID" value="AMS02651.1"/>
    <property type="molecule type" value="Genomic_DNA"/>
</dbReference>
<sequence length="78" mass="8896">MATFLRWPSNVPYLWNDGPRQGIPFEWLVGFETISELSVGQVIECRERLAKVKGTITISLVDYTGGVFSGDVRWEFKT</sequence>
<dbReference type="RefSeq" id="YP_009301161.1">
    <property type="nucleotide sequence ID" value="NC_031230.1"/>
</dbReference>
<evidence type="ECO:0000313" key="2">
    <source>
        <dbReference type="Proteomes" id="UP000201371"/>
    </source>
</evidence>
<dbReference type="KEGG" id="vg:29125069"/>